<reference evidence="1 2" key="1">
    <citation type="submission" date="2018-04" db="EMBL/GenBank/DDBJ databases">
        <title>Active sludge and wastewater microbial communities from Klosterneuburg, Austria.</title>
        <authorList>
            <person name="Wagner M."/>
        </authorList>
    </citation>
    <scope>NUCLEOTIDE SEQUENCE [LARGE SCALE GENOMIC DNA]</scope>
    <source>
        <strain evidence="1 2">Nm4</strain>
    </source>
</reference>
<dbReference type="RefSeq" id="WP_107787856.1">
    <property type="nucleotide sequence ID" value="NZ_QAOL01000045.1"/>
</dbReference>
<comment type="caution">
    <text evidence="1">The sequence shown here is derived from an EMBL/GenBank/DDBJ whole genome shotgun (WGS) entry which is preliminary data.</text>
</comment>
<accession>A0A2T5I7I9</accession>
<dbReference type="Proteomes" id="UP000244110">
    <property type="component" value="Unassembled WGS sequence"/>
</dbReference>
<evidence type="ECO:0000313" key="2">
    <source>
        <dbReference type="Proteomes" id="UP000244110"/>
    </source>
</evidence>
<organism evidence="1 2">
    <name type="scientific">Nitrosomonas ureae</name>
    <dbReference type="NCBI Taxonomy" id="44577"/>
    <lineage>
        <taxon>Bacteria</taxon>
        <taxon>Pseudomonadati</taxon>
        <taxon>Pseudomonadota</taxon>
        <taxon>Betaproteobacteria</taxon>
        <taxon>Nitrosomonadales</taxon>
        <taxon>Nitrosomonadaceae</taxon>
        <taxon>Nitrosomonas</taxon>
    </lineage>
</organism>
<gene>
    <name evidence="1" type="ORF">C8R28_10459</name>
</gene>
<dbReference type="AlphaFoldDB" id="A0A2T5I7I9"/>
<proteinExistence type="predicted"/>
<name>A0A2T5I7I9_9PROT</name>
<evidence type="ECO:0000313" key="1">
    <source>
        <dbReference type="EMBL" id="PTQ79769.1"/>
    </source>
</evidence>
<dbReference type="EMBL" id="QAOL01000045">
    <property type="protein sequence ID" value="PTQ79769.1"/>
    <property type="molecule type" value="Genomic_DNA"/>
</dbReference>
<protein>
    <submittedName>
        <fullName evidence="1">Uncharacterized protein</fullName>
    </submittedName>
</protein>
<sequence length="248" mass="28383">MNDPENKNNDSNINRPIVDRDNAVANLLGWKDANLDYGASSLMSQLKHYRDEAMQEYLEAEKVSISAKCAEENAGEKKDLAEKWKMVKEYEVLLDKAKGYFREINDEIEKGELSDLRIDQQSAYEIQEEFFTQASFELWVRKKYGRSIIFPAATLESILSLTGISTNEDNNQKPKKQSKLHEQEETILAQIEKLGLDPKTLPPNDSGKKGIKSNVRELLKDDELFAGKSVFNKAWERLSESKLIAFDK</sequence>